<feature type="compositionally biased region" description="Basic and acidic residues" evidence="1">
    <location>
        <begin position="725"/>
        <end position="751"/>
    </location>
</feature>
<gene>
    <name evidence="2" type="primary">EMF1</name>
</gene>
<organism evidence="2">
    <name type="scientific">Dimocarpus longan</name>
    <dbReference type="NCBI Taxonomy" id="128017"/>
    <lineage>
        <taxon>Eukaryota</taxon>
        <taxon>Viridiplantae</taxon>
        <taxon>Streptophyta</taxon>
        <taxon>Embryophyta</taxon>
        <taxon>Tracheophyta</taxon>
        <taxon>Spermatophyta</taxon>
        <taxon>Magnoliopsida</taxon>
        <taxon>eudicotyledons</taxon>
        <taxon>Gunneridae</taxon>
        <taxon>Pentapetalae</taxon>
        <taxon>rosids</taxon>
        <taxon>malvids</taxon>
        <taxon>Sapindales</taxon>
        <taxon>Sapindaceae</taxon>
        <taxon>Dimocarpus</taxon>
    </lineage>
</organism>
<sequence length="1291" mass="140755">MEKSLVVLENHQTGDSDLVSKSAGSSIKIDSISIDLVSNDETDARECEHFSIRGYVSEIRKKNWKLCWPFASSDGNHDKSGEQTCPLPPLQVSKSRWWRCQNCLQELGGESTPNNHGNAFSYRNTARLKSSGTCSHVSSPGDATLLQPDFQQAKLNTPEGGKVDASTAIIDLNDDECLPSSSTGKKDKNFESAKKPITGLEIGSEDNLNQEVLVSGAATGVVSGPVMGRDDTVSLKRNCNGSVESCKPVCGSNGNAEFEVAKKIVNCVLEDSAGVCQTGKQPSAENHHSEVMLPCKTSNVVSMVGEVLGAVQSYTSEFPSADECITASPESDEMLTGNDLQDHMHDNSNGLHRKKTRKVRLLTELLADNGDASTKPTRSEKFPTNSVPEASAGVDELSAPQGMVTVKGNAGLDQTKKRKLPRDEERAPLDISSPNNLFKKDGISNEGAESTGTFACSGSEEDGRLSLQLGKRSHLNKVIFDTIPTTGKKKNKTTLVVDDECMSLTSSQENVPKDIQGKAGDADNPCAADTVLLKPGQTTFTSRGIYPFPLPPQKMEESSSVCKKKSKIDQFNGGQVSLNPWSSCVLRESPVTRKDVEMLQMPSLPAPFLSAQNASNEKGLHHSLGSCLPTHAYDGNYISSLEDRLIWRGSTSKENQVLGRDILSNHVGDSSFPTKSEPTAHLQKGVRCDLRTNTYTSVLNEKLKSPHHIGNSSLMQQMDFSGTGDKGKSTERLEHSALAKKHSDQQADKLPEQGVPDDIPMEIVELMAKNQYERCLPDVENEKQPLETTINTSGAQIYAKGKLSFVPQKTAHKPKPRVKNSRNDMITRVENVGATKQKSVDCVSHFDRNHLNFGQLGPAYAPTGLRFIPQFQEKVQSGVKFSATSSSTHDSSQNCQWIGSIMGHRSSQTNAQTLESCNSCLSVPRQGKEAASTWSSMIQNHMPFAYNNPQKHVGPSTSTDMFSHCTSNLRKGNLNGNRELNFLNLNVANHPEKHYRNIDSQILSKNMENPPFTCKHSGLGSLDLYSNETISAMHLLSLMDAGLSSSQPIEIDGTPKFQKRPSFPHDRHARDFSIFSSGGYKTSSTMKPSSYDYYGKNHLSENSRGCSPAISNVDASGFPFQCNKGAKKPTDLIGQSSLKFQEREKAKGSASTSQNKGHKSNKSVLTIGGSGINHGSVPVHSMPKMFLGDSDSMVLPLQRHVMENAPKHKLEALDNPSTNWPLKSSSKTEICSVNRNPADFSVPEARNVYMIRGEDLKCRLPLSSGNRSGVDKLDRQKHKRQKKVTAAKGKV</sequence>
<feature type="compositionally biased region" description="Basic residues" evidence="1">
    <location>
        <begin position="1275"/>
        <end position="1291"/>
    </location>
</feature>
<accession>A0A059V8Y0</accession>
<evidence type="ECO:0000256" key="1">
    <source>
        <dbReference type="SAM" id="MobiDB-lite"/>
    </source>
</evidence>
<dbReference type="GO" id="GO:0048367">
    <property type="term" value="P:shoot system development"/>
    <property type="evidence" value="ECO:0007669"/>
    <property type="project" value="InterPro"/>
</dbReference>
<feature type="region of interest" description="Disordered" evidence="1">
    <location>
        <begin position="335"/>
        <end position="395"/>
    </location>
</feature>
<dbReference type="GO" id="GO:0045892">
    <property type="term" value="P:negative regulation of DNA-templated transcription"/>
    <property type="evidence" value="ECO:0007669"/>
    <property type="project" value="InterPro"/>
</dbReference>
<feature type="compositionally biased region" description="Polar residues" evidence="1">
    <location>
        <begin position="371"/>
        <end position="388"/>
    </location>
</feature>
<reference evidence="2" key="1">
    <citation type="submission" date="2015-01" db="EMBL/GenBank/DDBJ databases">
        <title>Gene cloning of flowering time control family from embryogenic callus in Dimocarpus longan.</title>
        <authorList>
            <person name="Chen Y.K."/>
            <person name="Lai Z.X."/>
            <person name="Lin Y.L."/>
        </authorList>
    </citation>
    <scope>NUCLEOTIDE SEQUENCE</scope>
    <source>
        <tissue evidence="2">Embryogenic callus</tissue>
    </source>
</reference>
<feature type="region of interest" description="Disordered" evidence="1">
    <location>
        <begin position="1261"/>
        <end position="1291"/>
    </location>
</feature>
<feature type="region of interest" description="Disordered" evidence="1">
    <location>
        <begin position="1140"/>
        <end position="1169"/>
    </location>
</feature>
<dbReference type="GO" id="GO:0009910">
    <property type="term" value="P:negative regulation of flower development"/>
    <property type="evidence" value="ECO:0007669"/>
    <property type="project" value="InterPro"/>
</dbReference>
<feature type="region of interest" description="Disordered" evidence="1">
    <location>
        <begin position="706"/>
        <end position="756"/>
    </location>
</feature>
<feature type="compositionally biased region" description="Polar residues" evidence="1">
    <location>
        <begin position="710"/>
        <end position="720"/>
    </location>
</feature>
<proteinExistence type="evidence at transcript level"/>
<dbReference type="InterPro" id="IPR034583">
    <property type="entry name" value="EMF1"/>
</dbReference>
<protein>
    <submittedName>
        <fullName evidence="2">Embryonic flower 1</fullName>
    </submittedName>
</protein>
<dbReference type="PANTHER" id="PTHR35504">
    <property type="entry name" value="PROTEIN EMBRYONIC FLOWER 1"/>
    <property type="match status" value="1"/>
</dbReference>
<feature type="compositionally biased region" description="Basic residues" evidence="1">
    <location>
        <begin position="351"/>
        <end position="360"/>
    </location>
</feature>
<dbReference type="EMBL" id="KJ480956">
    <property type="protein sequence ID" value="AHZ89713.2"/>
    <property type="molecule type" value="mRNA"/>
</dbReference>
<feature type="region of interest" description="Disordered" evidence="1">
    <location>
        <begin position="407"/>
        <end position="442"/>
    </location>
</feature>
<name>A0A059V8Y0_9ROSI</name>
<dbReference type="PANTHER" id="PTHR35504:SF1">
    <property type="entry name" value="PROTEIN EMBRYONIC FLOWER 1"/>
    <property type="match status" value="1"/>
</dbReference>
<evidence type="ECO:0000313" key="2">
    <source>
        <dbReference type="EMBL" id="AHZ89713.2"/>
    </source>
</evidence>